<organism evidence="2 3">
    <name type="scientific">Drosophila kikkawai</name>
    <name type="common">Fruit fly</name>
    <dbReference type="NCBI Taxonomy" id="30033"/>
    <lineage>
        <taxon>Eukaryota</taxon>
        <taxon>Metazoa</taxon>
        <taxon>Ecdysozoa</taxon>
        <taxon>Arthropoda</taxon>
        <taxon>Hexapoda</taxon>
        <taxon>Insecta</taxon>
        <taxon>Pterygota</taxon>
        <taxon>Neoptera</taxon>
        <taxon>Endopterygota</taxon>
        <taxon>Diptera</taxon>
        <taxon>Brachycera</taxon>
        <taxon>Muscomorpha</taxon>
        <taxon>Ephydroidea</taxon>
        <taxon>Drosophilidae</taxon>
        <taxon>Drosophila</taxon>
        <taxon>Sophophora</taxon>
    </lineage>
</organism>
<feature type="region of interest" description="Disordered" evidence="1">
    <location>
        <begin position="24"/>
        <end position="100"/>
    </location>
</feature>
<dbReference type="Proteomes" id="UP001652661">
    <property type="component" value="Chromosome 3L"/>
</dbReference>
<name>A0ABM4GH51_DROKI</name>
<proteinExistence type="predicted"/>
<evidence type="ECO:0000313" key="3">
    <source>
        <dbReference type="RefSeq" id="XP_070142051.1"/>
    </source>
</evidence>
<accession>A0ABM4GH51</accession>
<evidence type="ECO:0000313" key="2">
    <source>
        <dbReference type="Proteomes" id="UP001652661"/>
    </source>
</evidence>
<evidence type="ECO:0000256" key="1">
    <source>
        <dbReference type="SAM" id="MobiDB-lite"/>
    </source>
</evidence>
<keyword evidence="2" id="KW-1185">Reference proteome</keyword>
<gene>
    <name evidence="3" type="primary">LOC138928615</name>
</gene>
<dbReference type="GeneID" id="138928615"/>
<protein>
    <submittedName>
        <fullName evidence="3">Uncharacterized protein</fullName>
    </submittedName>
</protein>
<sequence length="100" mass="10457">MRSSYGSPTSRVSVLGEFLPLSHRPADRFPHNSGILGQPCRPFHSGSRTLSAAPAHNPGSRGPTLRSSNIPLGMDSVASPGLPRPQAGAPPHLVPVPPPR</sequence>
<dbReference type="RefSeq" id="XP_070142051.1">
    <property type="nucleotide sequence ID" value="XM_070285950.1"/>
</dbReference>
<reference evidence="3" key="1">
    <citation type="submission" date="2025-08" db="UniProtKB">
        <authorList>
            <consortium name="RefSeq"/>
        </authorList>
    </citation>
    <scope>IDENTIFICATION</scope>
    <source>
        <strain evidence="3">14028-0561.14</strain>
        <tissue evidence="3">Whole fly</tissue>
    </source>
</reference>